<reference evidence="1 2" key="1">
    <citation type="submission" date="2024-04" db="EMBL/GenBank/DDBJ databases">
        <authorList>
            <person name="Rising A."/>
            <person name="Reimegard J."/>
            <person name="Sonavane S."/>
            <person name="Akerstrom W."/>
            <person name="Nylinder S."/>
            <person name="Hedman E."/>
            <person name="Kallberg Y."/>
        </authorList>
    </citation>
    <scope>NUCLEOTIDE SEQUENCE [LARGE SCALE GENOMIC DNA]</scope>
</reference>
<dbReference type="AlphaFoldDB" id="A0AAV2ABK4"/>
<proteinExistence type="predicted"/>
<dbReference type="Proteomes" id="UP001497382">
    <property type="component" value="Unassembled WGS sequence"/>
</dbReference>
<name>A0AAV2ABK4_9ARAC</name>
<keyword evidence="2" id="KW-1185">Reference proteome</keyword>
<sequence length="32" mass="3930">MLIKRNKEENICAEQFQWNSVILFLYLKESLK</sequence>
<accession>A0AAV2ABK4</accession>
<organism evidence="1 2">
    <name type="scientific">Larinioides sclopetarius</name>
    <dbReference type="NCBI Taxonomy" id="280406"/>
    <lineage>
        <taxon>Eukaryota</taxon>
        <taxon>Metazoa</taxon>
        <taxon>Ecdysozoa</taxon>
        <taxon>Arthropoda</taxon>
        <taxon>Chelicerata</taxon>
        <taxon>Arachnida</taxon>
        <taxon>Araneae</taxon>
        <taxon>Araneomorphae</taxon>
        <taxon>Entelegynae</taxon>
        <taxon>Araneoidea</taxon>
        <taxon>Araneidae</taxon>
        <taxon>Larinioides</taxon>
    </lineage>
</organism>
<protein>
    <submittedName>
        <fullName evidence="1">Uncharacterized protein</fullName>
    </submittedName>
</protein>
<evidence type="ECO:0000313" key="2">
    <source>
        <dbReference type="Proteomes" id="UP001497382"/>
    </source>
</evidence>
<comment type="caution">
    <text evidence="1">The sequence shown here is derived from an EMBL/GenBank/DDBJ whole genome shotgun (WGS) entry which is preliminary data.</text>
</comment>
<evidence type="ECO:0000313" key="1">
    <source>
        <dbReference type="EMBL" id="CAL1280971.1"/>
    </source>
</evidence>
<dbReference type="EMBL" id="CAXIEN010000138">
    <property type="protein sequence ID" value="CAL1280971.1"/>
    <property type="molecule type" value="Genomic_DNA"/>
</dbReference>
<gene>
    <name evidence="1" type="ORF">LARSCL_LOCUS11295</name>
</gene>